<dbReference type="GO" id="GO:0031120">
    <property type="term" value="P:snRNA pseudouridine synthesis"/>
    <property type="evidence" value="ECO:0007669"/>
    <property type="project" value="TreeGrafter"/>
</dbReference>
<accession>A0A8C4X195</accession>
<evidence type="ECO:0000256" key="1">
    <source>
        <dbReference type="ARBA" id="ARBA00001896"/>
    </source>
</evidence>
<dbReference type="GeneTree" id="ENSGT00510000047092"/>
<reference evidence="4" key="1">
    <citation type="submission" date="2025-05" db="UniProtKB">
        <authorList>
            <consortium name="Ensembl"/>
        </authorList>
    </citation>
    <scope>IDENTIFICATION</scope>
</reference>
<dbReference type="InterPro" id="IPR020103">
    <property type="entry name" value="PsdUridine_synth_cat_dom_sf"/>
</dbReference>
<dbReference type="PROSITE" id="PS50890">
    <property type="entry name" value="PUA"/>
    <property type="match status" value="1"/>
</dbReference>
<comment type="catalytic activity">
    <reaction evidence="1">
        <text>uridine in 5S rRNA = pseudouridine in 5S rRNA</text>
        <dbReference type="Rhea" id="RHEA:47036"/>
        <dbReference type="Rhea" id="RHEA-COMP:11730"/>
        <dbReference type="Rhea" id="RHEA-COMP:11731"/>
        <dbReference type="ChEBI" id="CHEBI:65314"/>
        <dbReference type="ChEBI" id="CHEBI:65315"/>
    </reaction>
</comment>
<dbReference type="Pfam" id="PF16198">
    <property type="entry name" value="TruB_C_2"/>
    <property type="match status" value="1"/>
</dbReference>
<evidence type="ECO:0000313" key="5">
    <source>
        <dbReference type="Proteomes" id="UP000694388"/>
    </source>
</evidence>
<proteinExistence type="predicted"/>
<dbReference type="SUPFAM" id="SSF55120">
    <property type="entry name" value="Pseudouridine synthase"/>
    <property type="match status" value="1"/>
</dbReference>
<dbReference type="SMART" id="SM00359">
    <property type="entry name" value="PUA"/>
    <property type="match status" value="1"/>
</dbReference>
<dbReference type="PANTHER" id="PTHR23127:SF0">
    <property type="entry name" value="H_ACA RIBONUCLEOPROTEIN COMPLEX SUBUNIT DKC1"/>
    <property type="match status" value="1"/>
</dbReference>
<dbReference type="InterPro" id="IPR015947">
    <property type="entry name" value="PUA-like_sf"/>
</dbReference>
<dbReference type="GO" id="GO:1990481">
    <property type="term" value="P:mRNA pseudouridine synthesis"/>
    <property type="evidence" value="ECO:0007669"/>
    <property type="project" value="TreeGrafter"/>
</dbReference>
<dbReference type="InterPro" id="IPR032819">
    <property type="entry name" value="TruB_C"/>
</dbReference>
<dbReference type="SUPFAM" id="SSF88697">
    <property type="entry name" value="PUA domain-like"/>
    <property type="match status" value="1"/>
</dbReference>
<feature type="domain" description="PUA" evidence="3">
    <location>
        <begin position="55"/>
        <end position="129"/>
    </location>
</feature>
<dbReference type="CDD" id="cd21148">
    <property type="entry name" value="PUA_Cbf5"/>
    <property type="match status" value="1"/>
</dbReference>
<dbReference type="Ensembl" id="ENSEBUT00000026648.1">
    <property type="protein sequence ID" value="ENSEBUP00000026072.1"/>
    <property type="gene ID" value="ENSEBUG00000016062.1"/>
</dbReference>
<dbReference type="GO" id="GO:0003723">
    <property type="term" value="F:RNA binding"/>
    <property type="evidence" value="ECO:0007669"/>
    <property type="project" value="InterPro"/>
</dbReference>
<keyword evidence="2" id="KW-0413">Isomerase</keyword>
<dbReference type="InterPro" id="IPR036974">
    <property type="entry name" value="PUA_sf"/>
</dbReference>
<dbReference type="NCBIfam" id="TIGR00451">
    <property type="entry name" value="unchar_dom_2"/>
    <property type="match status" value="1"/>
</dbReference>
<dbReference type="Proteomes" id="UP000694388">
    <property type="component" value="Unplaced"/>
</dbReference>
<protein>
    <submittedName>
        <fullName evidence="4">Dyskeratosis congenita 1, dyskerin</fullName>
    </submittedName>
</protein>
<organism evidence="4 5">
    <name type="scientific">Eptatretus burgeri</name>
    <name type="common">Inshore hagfish</name>
    <dbReference type="NCBI Taxonomy" id="7764"/>
    <lineage>
        <taxon>Eukaryota</taxon>
        <taxon>Metazoa</taxon>
        <taxon>Chordata</taxon>
        <taxon>Craniata</taxon>
        <taxon>Vertebrata</taxon>
        <taxon>Cyclostomata</taxon>
        <taxon>Myxini</taxon>
        <taxon>Myxiniformes</taxon>
        <taxon>Myxinidae</taxon>
        <taxon>Eptatretinae</taxon>
        <taxon>Eptatretus</taxon>
    </lineage>
</organism>
<evidence type="ECO:0000256" key="2">
    <source>
        <dbReference type="ARBA" id="ARBA00023235"/>
    </source>
</evidence>
<sequence length="281" mass="32425">MQELRRVRSGILSEKDNLITMHDVLDAQWQLDNHKDEDYMRRVVLPLEKLLCSHPRIVMKDSAVNAVCYGAKIMLPGVLRYEDNIEVNQEIVIMTSKGEAICLAIALMTTAVLSTCDHGIVAKIKRVVMERDTYPRKWGLGPKASRKKLMIKEGLLDSKGRRNEKTPSAWSEEHQGYIEKEIKVEQTMTKRKHESSSEAEVASQTSLKRIKKKKVKRSKEKSFEDIPTVTAELFKEKKKMTRQPSLDSFPRENSLNLHQTLKVTELCDIEVKKKKHKKEKK</sequence>
<dbReference type="GO" id="GO:0031118">
    <property type="term" value="P:rRNA pseudouridine synthesis"/>
    <property type="evidence" value="ECO:0007669"/>
    <property type="project" value="TreeGrafter"/>
</dbReference>
<dbReference type="PANTHER" id="PTHR23127">
    <property type="entry name" value="CENTROMERE/MICROTUBULE BINDING PROTEIN CBF5"/>
    <property type="match status" value="1"/>
</dbReference>
<dbReference type="Pfam" id="PF01472">
    <property type="entry name" value="PUA"/>
    <property type="match status" value="1"/>
</dbReference>
<dbReference type="Ensembl" id="ENSEBUT00000026671.1">
    <property type="protein sequence ID" value="ENSEBUP00000026095.1"/>
    <property type="gene ID" value="ENSEBUG00000016062.1"/>
</dbReference>
<dbReference type="InterPro" id="IPR004521">
    <property type="entry name" value="Uncharacterised_CHP00451"/>
</dbReference>
<evidence type="ECO:0000313" key="4">
    <source>
        <dbReference type="Ensembl" id="ENSEBUP00000026057.1"/>
    </source>
</evidence>
<keyword evidence="5" id="KW-1185">Reference proteome</keyword>
<dbReference type="AlphaFoldDB" id="A0A8C4X195"/>
<evidence type="ECO:0000259" key="3">
    <source>
        <dbReference type="SMART" id="SM00359"/>
    </source>
</evidence>
<dbReference type="GO" id="GO:0009982">
    <property type="term" value="F:pseudouridine synthase activity"/>
    <property type="evidence" value="ECO:0007669"/>
    <property type="project" value="InterPro"/>
</dbReference>
<dbReference type="Gene3D" id="2.30.130.10">
    <property type="entry name" value="PUA domain"/>
    <property type="match status" value="1"/>
</dbReference>
<dbReference type="InterPro" id="IPR002478">
    <property type="entry name" value="PUA"/>
</dbReference>
<dbReference type="Ensembl" id="ENSEBUT00000026633.1">
    <property type="protein sequence ID" value="ENSEBUP00000026057.1"/>
    <property type="gene ID" value="ENSEBUG00000016062.1"/>
</dbReference>
<dbReference type="GO" id="GO:0000495">
    <property type="term" value="P:box H/ACA sno(s)RNA 3'-end processing"/>
    <property type="evidence" value="ECO:0007669"/>
    <property type="project" value="TreeGrafter"/>
</dbReference>
<name>A0A8C4X195_EPTBU</name>
<dbReference type="GO" id="GO:0031429">
    <property type="term" value="C:box H/ACA snoRNP complex"/>
    <property type="evidence" value="ECO:0007669"/>
    <property type="project" value="TreeGrafter"/>
</dbReference>
<dbReference type="InterPro" id="IPR004802">
    <property type="entry name" value="tRNA_PsdUridine_synth_B_fam"/>
</dbReference>